<dbReference type="InterPro" id="IPR011054">
    <property type="entry name" value="Rudment_hybrid_motif"/>
</dbReference>
<keyword evidence="3" id="KW-0067">ATP-binding</keyword>
<evidence type="ECO:0000256" key="3">
    <source>
        <dbReference type="ARBA" id="ARBA00022840"/>
    </source>
</evidence>
<sequence length="267" mass="28662">MNSRPFFPLFTTVVVASATYPLAAHAQAYPRPVIRVSSGAEDIATLEPDRATSTNDVTVVAEIFNGLVRFAPGSADPKSLEPDLAESWQASNDSKVWTFHLRHGVNFQGGWGELTATDVVYSLKRAADPKRSSFAADFAASGHAIEVRVYAEDPRRFVPSPGPLTVFRPPVANGVRVETGYAEGNRVTPFYDPMLAKVIARAPTRDAAIARITDALDAFDIEGVKTNIPFALDVLKSDAFQAGDVHTRLGTELAAHTSSRPAAEPAA</sequence>
<reference evidence="7 8" key="1">
    <citation type="submission" date="2019-10" db="EMBL/GenBank/DDBJ databases">
        <title>Paraburkholderia sp. isolated from nodules of Mimosa pudica from Brazilian Atlantic Forest soils.</title>
        <authorList>
            <person name="Paulitsch F."/>
            <person name="Hungria M."/>
            <person name="Dall'Agnol R."/>
        </authorList>
    </citation>
    <scope>NUCLEOTIDE SEQUENCE [LARGE SCALE GENOMIC DNA]</scope>
    <source>
        <strain evidence="7 8">CNPSo 3157</strain>
    </source>
</reference>
<dbReference type="InterPro" id="IPR023765">
    <property type="entry name" value="SBP_5_CS"/>
</dbReference>
<dbReference type="InterPro" id="IPR050856">
    <property type="entry name" value="Biotin_carboxylase_complex"/>
</dbReference>
<evidence type="ECO:0000313" key="8">
    <source>
        <dbReference type="Proteomes" id="UP000484381"/>
    </source>
</evidence>
<evidence type="ECO:0000256" key="4">
    <source>
        <dbReference type="ARBA" id="ARBA00023267"/>
    </source>
</evidence>
<accession>A0A7X1NJ69</accession>
<dbReference type="PANTHER" id="PTHR18866">
    <property type="entry name" value="CARBOXYLASE:PYRUVATE/ACETYL-COA/PROPIONYL-COA CARBOXYLASE"/>
    <property type="match status" value="1"/>
</dbReference>
<dbReference type="InterPro" id="IPR011764">
    <property type="entry name" value="Biotin_carboxylation_dom"/>
</dbReference>
<keyword evidence="1" id="KW-0436">Ligase</keyword>
<evidence type="ECO:0000313" key="7">
    <source>
        <dbReference type="EMBL" id="MPW22538.1"/>
    </source>
</evidence>
<name>A0A7X1NJ69_9BURK</name>
<dbReference type="Proteomes" id="UP000484381">
    <property type="component" value="Unassembled WGS sequence"/>
</dbReference>
<dbReference type="SUPFAM" id="SSF53850">
    <property type="entry name" value="Periplasmic binding protein-like II"/>
    <property type="match status" value="1"/>
</dbReference>
<dbReference type="AlphaFoldDB" id="A0A7X1NJ69"/>
<dbReference type="SMART" id="SM00878">
    <property type="entry name" value="Biotin_carb_C"/>
    <property type="match status" value="1"/>
</dbReference>
<dbReference type="InterPro" id="IPR005482">
    <property type="entry name" value="Biotin_COase_C"/>
</dbReference>
<gene>
    <name evidence="7" type="ORF">GCT13_38410</name>
</gene>
<feature type="signal peptide" evidence="5">
    <location>
        <begin position="1"/>
        <end position="26"/>
    </location>
</feature>
<dbReference type="SUPFAM" id="SSF51246">
    <property type="entry name" value="Rudiment single hybrid motif"/>
    <property type="match status" value="1"/>
</dbReference>
<organism evidence="7 8">
    <name type="scientific">Paraburkholderia franconis</name>
    <dbReference type="NCBI Taxonomy" id="2654983"/>
    <lineage>
        <taxon>Bacteria</taxon>
        <taxon>Pseudomonadati</taxon>
        <taxon>Pseudomonadota</taxon>
        <taxon>Betaproteobacteria</taxon>
        <taxon>Burkholderiales</taxon>
        <taxon>Burkholderiaceae</taxon>
        <taxon>Paraburkholderia</taxon>
    </lineage>
</organism>
<keyword evidence="2" id="KW-0547">Nucleotide-binding</keyword>
<comment type="caution">
    <text evidence="7">The sequence shown here is derived from an EMBL/GenBank/DDBJ whole genome shotgun (WGS) entry which is preliminary data.</text>
</comment>
<dbReference type="GO" id="GO:0005524">
    <property type="term" value="F:ATP binding"/>
    <property type="evidence" value="ECO:0007669"/>
    <property type="project" value="UniProtKB-KW"/>
</dbReference>
<proteinExistence type="predicted"/>
<dbReference type="PROSITE" id="PS50979">
    <property type="entry name" value="BC"/>
    <property type="match status" value="1"/>
</dbReference>
<keyword evidence="5" id="KW-0732">Signal</keyword>
<dbReference type="Pfam" id="PF02785">
    <property type="entry name" value="Biotin_carb_C"/>
    <property type="match status" value="1"/>
</dbReference>
<dbReference type="PROSITE" id="PS01040">
    <property type="entry name" value="SBP_BACTERIAL_5"/>
    <property type="match status" value="1"/>
</dbReference>
<dbReference type="EMBL" id="WHNP01000069">
    <property type="protein sequence ID" value="MPW22538.1"/>
    <property type="molecule type" value="Genomic_DNA"/>
</dbReference>
<dbReference type="Gene3D" id="3.30.470.20">
    <property type="entry name" value="ATP-grasp fold, B domain"/>
    <property type="match status" value="1"/>
</dbReference>
<evidence type="ECO:0000256" key="5">
    <source>
        <dbReference type="SAM" id="SignalP"/>
    </source>
</evidence>
<feature type="chain" id="PRO_5031298512" description="Biotin carboxylation domain-containing protein" evidence="5">
    <location>
        <begin position="27"/>
        <end position="267"/>
    </location>
</feature>
<keyword evidence="8" id="KW-1185">Reference proteome</keyword>
<evidence type="ECO:0000256" key="1">
    <source>
        <dbReference type="ARBA" id="ARBA00022598"/>
    </source>
</evidence>
<feature type="domain" description="Biotin carboxylation" evidence="6">
    <location>
        <begin position="1"/>
        <end position="255"/>
    </location>
</feature>
<dbReference type="GO" id="GO:0016874">
    <property type="term" value="F:ligase activity"/>
    <property type="evidence" value="ECO:0007669"/>
    <property type="project" value="UniProtKB-KW"/>
</dbReference>
<evidence type="ECO:0000256" key="2">
    <source>
        <dbReference type="ARBA" id="ARBA00022741"/>
    </source>
</evidence>
<dbReference type="RefSeq" id="WP_152767175.1">
    <property type="nucleotide sequence ID" value="NZ_WHNP01000069.1"/>
</dbReference>
<dbReference type="PANTHER" id="PTHR18866:SF33">
    <property type="entry name" value="METHYLCROTONOYL-COA CARBOXYLASE SUBUNIT ALPHA, MITOCHONDRIAL-RELATED"/>
    <property type="match status" value="1"/>
</dbReference>
<keyword evidence="4" id="KW-0092">Biotin</keyword>
<protein>
    <recommendedName>
        <fullName evidence="6">Biotin carboxylation domain-containing protein</fullName>
    </recommendedName>
</protein>
<evidence type="ECO:0000259" key="6">
    <source>
        <dbReference type="PROSITE" id="PS50979"/>
    </source>
</evidence>